<dbReference type="EMBL" id="JXKQ01000007">
    <property type="protein sequence ID" value="OJG45286.1"/>
    <property type="molecule type" value="Genomic_DNA"/>
</dbReference>
<accession>A0A1L8TLW5</accession>
<organism evidence="1 2">
    <name type="scientific">Enterococcus hermanniensis</name>
    <dbReference type="NCBI Taxonomy" id="249189"/>
    <lineage>
        <taxon>Bacteria</taxon>
        <taxon>Bacillati</taxon>
        <taxon>Bacillota</taxon>
        <taxon>Bacilli</taxon>
        <taxon>Lactobacillales</taxon>
        <taxon>Enterococcaceae</taxon>
        <taxon>Enterococcus</taxon>
    </lineage>
</organism>
<dbReference type="AlphaFoldDB" id="A0A1L8TLW5"/>
<evidence type="ECO:0000313" key="2">
    <source>
        <dbReference type="Proteomes" id="UP000182077"/>
    </source>
</evidence>
<name>A0A1L8TLW5_9ENTE</name>
<gene>
    <name evidence="1" type="ORF">RV04_GL002334</name>
</gene>
<sequence>MGSGVPSGLQNQYEELRASWVGSIPTHSRQLEILANYL</sequence>
<evidence type="ECO:0000313" key="1">
    <source>
        <dbReference type="EMBL" id="OJG45286.1"/>
    </source>
</evidence>
<reference evidence="1 2" key="1">
    <citation type="submission" date="2014-12" db="EMBL/GenBank/DDBJ databases">
        <title>Draft genome sequences of 29 type strains of Enterococci.</title>
        <authorList>
            <person name="Zhong Z."/>
            <person name="Sun Z."/>
            <person name="Liu W."/>
            <person name="Zhang W."/>
            <person name="Zhang H."/>
        </authorList>
    </citation>
    <scope>NUCLEOTIDE SEQUENCE [LARGE SCALE GENOMIC DNA]</scope>
    <source>
        <strain evidence="1 2">DSM 17122</strain>
    </source>
</reference>
<proteinExistence type="predicted"/>
<keyword evidence="2" id="KW-1185">Reference proteome</keyword>
<comment type="caution">
    <text evidence="1">The sequence shown here is derived from an EMBL/GenBank/DDBJ whole genome shotgun (WGS) entry which is preliminary data.</text>
</comment>
<dbReference type="Proteomes" id="UP000182077">
    <property type="component" value="Unassembled WGS sequence"/>
</dbReference>
<protein>
    <submittedName>
        <fullName evidence="1">Uncharacterized protein</fullName>
    </submittedName>
</protein>